<organism evidence="3 4">
    <name type="scientific">Setaria italica</name>
    <name type="common">Foxtail millet</name>
    <name type="synonym">Panicum italicum</name>
    <dbReference type="NCBI Taxonomy" id="4555"/>
    <lineage>
        <taxon>Eukaryota</taxon>
        <taxon>Viridiplantae</taxon>
        <taxon>Streptophyta</taxon>
        <taxon>Embryophyta</taxon>
        <taxon>Tracheophyta</taxon>
        <taxon>Spermatophyta</taxon>
        <taxon>Magnoliopsida</taxon>
        <taxon>Liliopsida</taxon>
        <taxon>Poales</taxon>
        <taxon>Poaceae</taxon>
        <taxon>PACMAD clade</taxon>
        <taxon>Panicoideae</taxon>
        <taxon>Panicodae</taxon>
        <taxon>Paniceae</taxon>
        <taxon>Cenchrinae</taxon>
        <taxon>Setaria</taxon>
    </lineage>
</organism>
<dbReference type="Pfam" id="PF24758">
    <property type="entry name" value="LRR_At5g56370"/>
    <property type="match status" value="1"/>
</dbReference>
<dbReference type="AlphaFoldDB" id="K3ZVK7"/>
<keyword evidence="4" id="KW-1185">Reference proteome</keyword>
<feature type="region of interest" description="Disordered" evidence="1">
    <location>
        <begin position="1"/>
        <end position="23"/>
    </location>
</feature>
<reference evidence="4" key="1">
    <citation type="journal article" date="2012" name="Nat. Biotechnol.">
        <title>Reference genome sequence of the model plant Setaria.</title>
        <authorList>
            <person name="Bennetzen J.L."/>
            <person name="Schmutz J."/>
            <person name="Wang H."/>
            <person name="Percifield R."/>
            <person name="Hawkins J."/>
            <person name="Pontaroli A.C."/>
            <person name="Estep M."/>
            <person name="Feng L."/>
            <person name="Vaughn J.N."/>
            <person name="Grimwood J."/>
            <person name="Jenkins J."/>
            <person name="Barry K."/>
            <person name="Lindquist E."/>
            <person name="Hellsten U."/>
            <person name="Deshpande S."/>
            <person name="Wang X."/>
            <person name="Wu X."/>
            <person name="Mitros T."/>
            <person name="Triplett J."/>
            <person name="Yang X."/>
            <person name="Ye C.Y."/>
            <person name="Mauro-Herrera M."/>
            <person name="Wang L."/>
            <person name="Li P."/>
            <person name="Sharma M."/>
            <person name="Sharma R."/>
            <person name="Ronald P.C."/>
            <person name="Panaud O."/>
            <person name="Kellogg E.A."/>
            <person name="Brutnell T.P."/>
            <person name="Doust A.N."/>
            <person name="Tuskan G.A."/>
            <person name="Rokhsar D."/>
            <person name="Devos K.M."/>
        </authorList>
    </citation>
    <scope>NUCLEOTIDE SEQUENCE [LARGE SCALE GENOMIC DNA]</scope>
    <source>
        <strain evidence="4">cv. Yugu1</strain>
    </source>
</reference>
<dbReference type="SUPFAM" id="SSF81383">
    <property type="entry name" value="F-box domain"/>
    <property type="match status" value="1"/>
</dbReference>
<evidence type="ECO:0000313" key="3">
    <source>
        <dbReference type="EnsemblPlants" id="KQL25682"/>
    </source>
</evidence>
<dbReference type="HOGENOM" id="CLU_023151_2_0_1"/>
<reference evidence="3" key="2">
    <citation type="submission" date="2018-08" db="UniProtKB">
        <authorList>
            <consortium name="EnsemblPlants"/>
        </authorList>
    </citation>
    <scope>IDENTIFICATION</scope>
    <source>
        <strain evidence="3">Yugu1</strain>
    </source>
</reference>
<proteinExistence type="predicted"/>
<dbReference type="InterPro" id="IPR055411">
    <property type="entry name" value="LRR_FXL15/At3g58940/PEG3-like"/>
</dbReference>
<feature type="domain" description="F-box/LRR-repeat protein 15/At3g58940/PEG3-like LRR" evidence="2">
    <location>
        <begin position="177"/>
        <end position="275"/>
    </location>
</feature>
<accession>K3ZVK7</accession>
<dbReference type="PANTHER" id="PTHR32141:SF160">
    <property type="entry name" value="F-BOX DOMAIN-CONTAINING PROTEIN"/>
    <property type="match status" value="1"/>
</dbReference>
<dbReference type="OMA" id="LTICSCE"/>
<protein>
    <recommendedName>
        <fullName evidence="2">F-box/LRR-repeat protein 15/At3g58940/PEG3-like LRR domain-containing protein</fullName>
    </recommendedName>
</protein>
<evidence type="ECO:0000259" key="2">
    <source>
        <dbReference type="Pfam" id="PF24758"/>
    </source>
</evidence>
<dbReference type="PANTHER" id="PTHR32141">
    <property type="match status" value="1"/>
</dbReference>
<dbReference type="Proteomes" id="UP000004995">
    <property type="component" value="Unassembled WGS sequence"/>
</dbReference>
<evidence type="ECO:0000256" key="1">
    <source>
        <dbReference type="SAM" id="MobiDB-lite"/>
    </source>
</evidence>
<dbReference type="InterPro" id="IPR036047">
    <property type="entry name" value="F-box-like_dom_sf"/>
</dbReference>
<dbReference type="Gramene" id="KQL25682">
    <property type="protein sequence ID" value="KQL25682"/>
    <property type="gene ID" value="SETIT_030638mg"/>
</dbReference>
<dbReference type="EMBL" id="AGNK02001243">
    <property type="status" value="NOT_ANNOTATED_CDS"/>
    <property type="molecule type" value="Genomic_DNA"/>
</dbReference>
<dbReference type="InParanoid" id="K3ZVK7"/>
<sequence length="303" mass="33072">MGVVAGANGKGRQPAEEEGQGPDYISGLPDAVLGDIVSRLPTKDGARTQALSSLWRHVRRSAPLNLDLRFHPIPLGKVPRVLSSHPGPARRFSTPACYGKLRDAPPSSTSTTTSRLGIGGILRRCPHRHSASRALFASPDSASAVSRMESMSACRFSRSCTFRMASSRRVLCMPCFAGCPVLQRLRLTYNDGCTSVRIASPTIRSVDVGRGSGDLGLQQLVIEDAPCLERLRHDTPISHHKMMDILVISGPKLSILGRIYDHFPRFEIGTTVFKSLRLGLVLNFMKCFPCLEQLNINVSKLTL</sequence>
<evidence type="ECO:0000313" key="4">
    <source>
        <dbReference type="Proteomes" id="UP000004995"/>
    </source>
</evidence>
<dbReference type="InterPro" id="IPR055302">
    <property type="entry name" value="F-box_dom-containing"/>
</dbReference>
<name>K3ZVK7_SETIT</name>
<dbReference type="EnsemblPlants" id="KQL25682">
    <property type="protein sequence ID" value="KQL25682"/>
    <property type="gene ID" value="SETIT_030638mg"/>
</dbReference>